<dbReference type="PANTHER" id="PTHR33988">
    <property type="entry name" value="ENDORIBONUCLEASE MAZF-RELATED"/>
    <property type="match status" value="1"/>
</dbReference>
<dbReference type="EMBL" id="UOGD01000386">
    <property type="protein sequence ID" value="VAX27516.1"/>
    <property type="molecule type" value="Genomic_DNA"/>
</dbReference>
<accession>A0A3B1CAH6</accession>
<dbReference type="GO" id="GO:0006402">
    <property type="term" value="P:mRNA catabolic process"/>
    <property type="evidence" value="ECO:0007669"/>
    <property type="project" value="TreeGrafter"/>
</dbReference>
<organism evidence="1">
    <name type="scientific">hydrothermal vent metagenome</name>
    <dbReference type="NCBI Taxonomy" id="652676"/>
    <lineage>
        <taxon>unclassified sequences</taxon>
        <taxon>metagenomes</taxon>
        <taxon>ecological metagenomes</taxon>
    </lineage>
</organism>
<evidence type="ECO:0000313" key="1">
    <source>
        <dbReference type="EMBL" id="VAX27516.1"/>
    </source>
</evidence>
<dbReference type="InterPro" id="IPR003477">
    <property type="entry name" value="PemK-like"/>
</dbReference>
<gene>
    <name evidence="1" type="ORF">MNBD_IGNAVI01-1400</name>
</gene>
<reference evidence="1" key="1">
    <citation type="submission" date="2018-06" db="EMBL/GenBank/DDBJ databases">
        <authorList>
            <person name="Zhirakovskaya E."/>
        </authorList>
    </citation>
    <scope>NUCLEOTIDE SEQUENCE</scope>
</reference>
<protein>
    <submittedName>
        <fullName evidence="1">Death on curing protein, Doc toxin</fullName>
    </submittedName>
</protein>
<dbReference type="PANTHER" id="PTHR33988:SF2">
    <property type="entry name" value="ENDORIBONUCLEASE MAZF"/>
    <property type="match status" value="1"/>
</dbReference>
<dbReference type="GO" id="GO:0003677">
    <property type="term" value="F:DNA binding"/>
    <property type="evidence" value="ECO:0007669"/>
    <property type="project" value="InterPro"/>
</dbReference>
<dbReference type="InterPro" id="IPR011067">
    <property type="entry name" value="Plasmid_toxin/cell-grow_inhib"/>
</dbReference>
<name>A0A3B1CAH6_9ZZZZ</name>
<dbReference type="Pfam" id="PF02452">
    <property type="entry name" value="PemK_toxin"/>
    <property type="match status" value="1"/>
</dbReference>
<proteinExistence type="predicted"/>
<dbReference type="Gene3D" id="2.30.30.110">
    <property type="match status" value="1"/>
</dbReference>
<dbReference type="SUPFAM" id="SSF50118">
    <property type="entry name" value="Cell growth inhibitor/plasmid maintenance toxic component"/>
    <property type="match status" value="1"/>
</dbReference>
<sequence length="107" mass="12502">MEYLRYEVYLVNLNPTVGSEIKKTRPCVIISPNEMNKNISTIIIVPLTSTKRNYPTRVNCRIQGKHGQIVLDQIRTVDKRRLVKKIDTVNKRIQIKLHEVLNEIFAE</sequence>
<dbReference type="GO" id="GO:0004521">
    <property type="term" value="F:RNA endonuclease activity"/>
    <property type="evidence" value="ECO:0007669"/>
    <property type="project" value="TreeGrafter"/>
</dbReference>
<dbReference type="GO" id="GO:0016075">
    <property type="term" value="P:rRNA catabolic process"/>
    <property type="evidence" value="ECO:0007669"/>
    <property type="project" value="TreeGrafter"/>
</dbReference>
<dbReference type="PIRSF" id="PIRSF033490">
    <property type="entry name" value="MazF"/>
    <property type="match status" value="1"/>
</dbReference>
<dbReference type="AlphaFoldDB" id="A0A3B1CAH6"/>